<evidence type="ECO:0000256" key="6">
    <source>
        <dbReference type="SAM" id="Phobius"/>
    </source>
</evidence>
<dbReference type="Gene3D" id="1.20.1250.20">
    <property type="entry name" value="MFS general substrate transporter like domains"/>
    <property type="match status" value="1"/>
</dbReference>
<dbReference type="PANTHER" id="PTHR23507">
    <property type="entry name" value="ZGC:174356"/>
    <property type="match status" value="1"/>
</dbReference>
<protein>
    <recommendedName>
        <fullName evidence="7">Major facilitator superfamily (MFS) profile domain-containing protein</fullName>
    </recommendedName>
</protein>
<gene>
    <name evidence="8" type="ORF">DL546_009329</name>
</gene>
<comment type="subcellular location">
    <subcellularLocation>
        <location evidence="1">Membrane</location>
        <topology evidence="1">Multi-pass membrane protein</topology>
    </subcellularLocation>
</comment>
<dbReference type="InterPro" id="IPR011701">
    <property type="entry name" value="MFS"/>
</dbReference>
<evidence type="ECO:0000313" key="8">
    <source>
        <dbReference type="EMBL" id="RKU48155.1"/>
    </source>
</evidence>
<name>A0A420YJY8_9PEZI</name>
<evidence type="ECO:0000256" key="5">
    <source>
        <dbReference type="SAM" id="MobiDB-lite"/>
    </source>
</evidence>
<dbReference type="SUPFAM" id="SSF103473">
    <property type="entry name" value="MFS general substrate transporter"/>
    <property type="match status" value="1"/>
</dbReference>
<dbReference type="PROSITE" id="PS50850">
    <property type="entry name" value="MFS"/>
    <property type="match status" value="1"/>
</dbReference>
<evidence type="ECO:0000256" key="3">
    <source>
        <dbReference type="ARBA" id="ARBA00022989"/>
    </source>
</evidence>
<feature type="region of interest" description="Disordered" evidence="5">
    <location>
        <begin position="1"/>
        <end position="39"/>
    </location>
</feature>
<dbReference type="PANTHER" id="PTHR23507:SF1">
    <property type="entry name" value="FI18259P1-RELATED"/>
    <property type="match status" value="1"/>
</dbReference>
<dbReference type="GO" id="GO:0016020">
    <property type="term" value="C:membrane"/>
    <property type="evidence" value="ECO:0007669"/>
    <property type="project" value="UniProtKB-SubCell"/>
</dbReference>
<dbReference type="Proteomes" id="UP000275385">
    <property type="component" value="Unassembled WGS sequence"/>
</dbReference>
<feature type="transmembrane region" description="Helical" evidence="6">
    <location>
        <begin position="373"/>
        <end position="392"/>
    </location>
</feature>
<feature type="transmembrane region" description="Helical" evidence="6">
    <location>
        <begin position="467"/>
        <end position="487"/>
    </location>
</feature>
<comment type="caution">
    <text evidence="8">The sequence shown here is derived from an EMBL/GenBank/DDBJ whole genome shotgun (WGS) entry which is preliminary data.</text>
</comment>
<keyword evidence="3 6" id="KW-1133">Transmembrane helix</keyword>
<feature type="transmembrane region" description="Helical" evidence="6">
    <location>
        <begin position="234"/>
        <end position="253"/>
    </location>
</feature>
<proteinExistence type="predicted"/>
<dbReference type="AlphaFoldDB" id="A0A420YJY8"/>
<feature type="transmembrane region" description="Helical" evidence="6">
    <location>
        <begin position="47"/>
        <end position="67"/>
    </location>
</feature>
<dbReference type="OrthoDB" id="194139at2759"/>
<evidence type="ECO:0000259" key="7">
    <source>
        <dbReference type="PROSITE" id="PS50850"/>
    </source>
</evidence>
<dbReference type="Pfam" id="PF07690">
    <property type="entry name" value="MFS_1"/>
    <property type="match status" value="1"/>
</dbReference>
<feature type="transmembrane region" description="Helical" evidence="6">
    <location>
        <begin position="205"/>
        <end position="228"/>
    </location>
</feature>
<dbReference type="GO" id="GO:0022857">
    <property type="term" value="F:transmembrane transporter activity"/>
    <property type="evidence" value="ECO:0007669"/>
    <property type="project" value="InterPro"/>
</dbReference>
<dbReference type="EMBL" id="QVQW01000006">
    <property type="protein sequence ID" value="RKU48155.1"/>
    <property type="molecule type" value="Genomic_DNA"/>
</dbReference>
<feature type="domain" description="Major facilitator superfamily (MFS) profile" evidence="7">
    <location>
        <begin position="56"/>
        <end position="497"/>
    </location>
</feature>
<evidence type="ECO:0000313" key="9">
    <source>
        <dbReference type="Proteomes" id="UP000275385"/>
    </source>
</evidence>
<accession>A0A420YJY8</accession>
<keyword evidence="4 6" id="KW-0472">Membrane</keyword>
<dbReference type="InterPro" id="IPR036259">
    <property type="entry name" value="MFS_trans_sf"/>
</dbReference>
<evidence type="ECO:0000256" key="4">
    <source>
        <dbReference type="ARBA" id="ARBA00023136"/>
    </source>
</evidence>
<feature type="transmembrane region" description="Helical" evidence="6">
    <location>
        <begin position="169"/>
        <end position="193"/>
    </location>
</feature>
<organism evidence="8 9">
    <name type="scientific">Coniochaeta pulveracea</name>
    <dbReference type="NCBI Taxonomy" id="177199"/>
    <lineage>
        <taxon>Eukaryota</taxon>
        <taxon>Fungi</taxon>
        <taxon>Dikarya</taxon>
        <taxon>Ascomycota</taxon>
        <taxon>Pezizomycotina</taxon>
        <taxon>Sordariomycetes</taxon>
        <taxon>Sordariomycetidae</taxon>
        <taxon>Coniochaetales</taxon>
        <taxon>Coniochaetaceae</taxon>
        <taxon>Coniochaeta</taxon>
    </lineage>
</organism>
<feature type="transmembrane region" description="Helical" evidence="6">
    <location>
        <begin position="432"/>
        <end position="455"/>
    </location>
</feature>
<keyword evidence="9" id="KW-1185">Reference proteome</keyword>
<dbReference type="InterPro" id="IPR020846">
    <property type="entry name" value="MFS_dom"/>
</dbReference>
<sequence length="507" mass="54744">MTSDHTSTLPADGGSERSPLIAPPAGRNESSQASHVPLTQPKAPKRLGIVATCILLIILIELGAYLATIPLNQVLEENICDRFHPQRPTHPDDHRCKDKDVQAELSIIREWQSTLDFIPGLLTAVPHGFLADRWGRELVLSLSLVGITLASACYILVCALPDVIPPRVTWLSAVFTFIGGGSAVFNAMVFTIAGDVVSAEQRSTIFSYLGAAVVGGELLASPLVYFLMETDLWLAIYIGLGCLVLSTGLSLMLPETLPREQRQNAPENVESPPWHDKIRSELAQLAQAISWVIWKDRRVALLLFTFLLTTLGRFAQEILLQYVTNRYGWSWSQASLLLSIRAFSNLVLLTVLIPSASYVLIHKWANSVQGTNLLLARASAILLIVGVFTIGLSRTSVAMAVGLGVFALGAGYNFLVRSLLASVVENDHTGMLYTMMSIFETVGALVAGPLLAMSFRTSMGWGGGWLGLPYIAAGVLFAVATTAVHSISLSVLQPKVVDGEAEAQQGT</sequence>
<feature type="transmembrane region" description="Helical" evidence="6">
    <location>
        <begin position="398"/>
        <end position="420"/>
    </location>
</feature>
<feature type="transmembrane region" description="Helical" evidence="6">
    <location>
        <begin position="336"/>
        <end position="361"/>
    </location>
</feature>
<feature type="transmembrane region" description="Helical" evidence="6">
    <location>
        <begin position="138"/>
        <end position="157"/>
    </location>
</feature>
<evidence type="ECO:0000256" key="1">
    <source>
        <dbReference type="ARBA" id="ARBA00004141"/>
    </source>
</evidence>
<keyword evidence="2 6" id="KW-0812">Transmembrane</keyword>
<reference evidence="8 9" key="1">
    <citation type="submission" date="2018-08" db="EMBL/GenBank/DDBJ databases">
        <title>Draft genome of the lignicolous fungus Coniochaeta pulveracea.</title>
        <authorList>
            <person name="Borstlap C.J."/>
            <person name="De Witt R.N."/>
            <person name="Botha A."/>
            <person name="Volschenk H."/>
        </authorList>
    </citation>
    <scope>NUCLEOTIDE SEQUENCE [LARGE SCALE GENOMIC DNA]</scope>
    <source>
        <strain evidence="8 9">CAB683</strain>
    </source>
</reference>
<evidence type="ECO:0000256" key="2">
    <source>
        <dbReference type="ARBA" id="ARBA00022692"/>
    </source>
</evidence>
<feature type="transmembrane region" description="Helical" evidence="6">
    <location>
        <begin position="299"/>
        <end position="316"/>
    </location>
</feature>